<feature type="domain" description="TRAM" evidence="1">
    <location>
        <begin position="26"/>
        <end position="92"/>
    </location>
</feature>
<sequence>MDDQIDEEVKNERVHRLINLSDQLAKTYASKFDQDVLEVIPEEVGDEPNTLVGYADNYMKIQFAGDETLIGQLVKVKVTKPDYPINTGELLRVVEHATNKSDQTVLV</sequence>
<reference evidence="2 3" key="1">
    <citation type="submission" date="2018-06" db="EMBL/GenBank/DDBJ databases">
        <authorList>
            <consortium name="Pathogen Informatics"/>
            <person name="Doyle S."/>
        </authorList>
    </citation>
    <scope>NUCLEOTIDE SEQUENCE [LARGE SCALE GENOMIC DNA]</scope>
    <source>
        <strain evidence="2 3">NCTC12195</strain>
    </source>
</reference>
<dbReference type="EMBL" id="UHDK01000001">
    <property type="protein sequence ID" value="SUM33284.1"/>
    <property type="molecule type" value="Genomic_DNA"/>
</dbReference>
<dbReference type="AlphaFoldDB" id="A0A380FJE0"/>
<dbReference type="STRING" id="1293.SH09_05150"/>
<organism evidence="2 3">
    <name type="scientific">Staphylococcus gallinarum</name>
    <dbReference type="NCBI Taxonomy" id="1293"/>
    <lineage>
        <taxon>Bacteria</taxon>
        <taxon>Bacillati</taxon>
        <taxon>Bacillota</taxon>
        <taxon>Bacilli</taxon>
        <taxon>Bacillales</taxon>
        <taxon>Staphylococcaceae</taxon>
        <taxon>Staphylococcus</taxon>
    </lineage>
</organism>
<accession>A0A380FJE0</accession>
<evidence type="ECO:0000313" key="2">
    <source>
        <dbReference type="EMBL" id="SUM33284.1"/>
    </source>
</evidence>
<name>A0A380FJE0_STAGA</name>
<protein>
    <submittedName>
        <fullName evidence="2">MiaB family protein, possibly involved in tRNA or rRNA modification</fullName>
    </submittedName>
</protein>
<proteinExistence type="predicted"/>
<evidence type="ECO:0000313" key="3">
    <source>
        <dbReference type="Proteomes" id="UP000255277"/>
    </source>
</evidence>
<dbReference type="PROSITE" id="PS50926">
    <property type="entry name" value="TRAM"/>
    <property type="match status" value="1"/>
</dbReference>
<evidence type="ECO:0000259" key="1">
    <source>
        <dbReference type="PROSITE" id="PS50926"/>
    </source>
</evidence>
<dbReference type="Proteomes" id="UP000255277">
    <property type="component" value="Unassembled WGS sequence"/>
</dbReference>
<dbReference type="InterPro" id="IPR002792">
    <property type="entry name" value="TRAM_dom"/>
</dbReference>
<gene>
    <name evidence="2" type="ORF">NCTC12195_02741</name>
</gene>